<keyword evidence="3" id="KW-1185">Reference proteome</keyword>
<dbReference type="Gene3D" id="3.40.50.1390">
    <property type="entry name" value="Resolvase, N-terminal catalytic domain"/>
    <property type="match status" value="1"/>
</dbReference>
<comment type="caution">
    <text evidence="2">The sequence shown here is derived from an EMBL/GenBank/DDBJ whole genome shotgun (WGS) entry which is preliminary data.</text>
</comment>
<feature type="domain" description="Resolvase/invertase-type recombinase catalytic" evidence="1">
    <location>
        <begin position="2"/>
        <end position="98"/>
    </location>
</feature>
<gene>
    <name evidence="2" type="ORF">H7965_24535</name>
</gene>
<dbReference type="Pfam" id="PF00239">
    <property type="entry name" value="Resolvase"/>
    <property type="match status" value="1"/>
</dbReference>
<dbReference type="GO" id="GO:0003677">
    <property type="term" value="F:DNA binding"/>
    <property type="evidence" value="ECO:0007669"/>
    <property type="project" value="InterPro"/>
</dbReference>
<dbReference type="InterPro" id="IPR050639">
    <property type="entry name" value="SSR_resolvase"/>
</dbReference>
<dbReference type="GO" id="GO:0000150">
    <property type="term" value="F:DNA strand exchange activity"/>
    <property type="evidence" value="ECO:0007669"/>
    <property type="project" value="InterPro"/>
</dbReference>
<dbReference type="InterPro" id="IPR036162">
    <property type="entry name" value="Resolvase-like_N_sf"/>
</dbReference>
<dbReference type="PANTHER" id="PTHR30461:SF23">
    <property type="entry name" value="DNA RECOMBINASE-RELATED"/>
    <property type="match status" value="1"/>
</dbReference>
<sequence length="98" mass="10932">MRVAIYGRVSTGHQVEHQTIEQQIGRLTAQVAAHTAEGWTLDPAHVFRDDGYSGATLARPGLDRLRDAIKGREVDRVLVTAPDRLARNYVHQMVLLDC</sequence>
<organism evidence="2 3">
    <name type="scientific">Siccirubricoccus deserti</name>
    <dbReference type="NCBI Taxonomy" id="2013562"/>
    <lineage>
        <taxon>Bacteria</taxon>
        <taxon>Pseudomonadati</taxon>
        <taxon>Pseudomonadota</taxon>
        <taxon>Alphaproteobacteria</taxon>
        <taxon>Acetobacterales</taxon>
        <taxon>Roseomonadaceae</taxon>
        <taxon>Siccirubricoccus</taxon>
    </lineage>
</organism>
<reference evidence="2" key="1">
    <citation type="submission" date="2020-08" db="EMBL/GenBank/DDBJ databases">
        <authorList>
            <person name="Hu Y."/>
            <person name="Nguyen S.V."/>
            <person name="Li F."/>
            <person name="Fanning S."/>
        </authorList>
    </citation>
    <scope>NUCLEOTIDE SEQUENCE</scope>
    <source>
        <strain evidence="2">SYSU D8009</strain>
    </source>
</reference>
<dbReference type="Proteomes" id="UP000600101">
    <property type="component" value="Unassembled WGS sequence"/>
</dbReference>
<dbReference type="PROSITE" id="PS51736">
    <property type="entry name" value="RECOMBINASES_3"/>
    <property type="match status" value="1"/>
</dbReference>
<evidence type="ECO:0000313" key="3">
    <source>
        <dbReference type="Proteomes" id="UP000600101"/>
    </source>
</evidence>
<dbReference type="RefSeq" id="WP_186773200.1">
    <property type="nucleotide sequence ID" value="NZ_JACOMF010000056.1"/>
</dbReference>
<name>A0A9X0UF72_9PROT</name>
<dbReference type="PANTHER" id="PTHR30461">
    <property type="entry name" value="DNA-INVERTASE FROM LAMBDOID PROPHAGE"/>
    <property type="match status" value="1"/>
</dbReference>
<dbReference type="CDD" id="cd00338">
    <property type="entry name" value="Ser_Recombinase"/>
    <property type="match status" value="1"/>
</dbReference>
<proteinExistence type="predicted"/>
<protein>
    <submittedName>
        <fullName evidence="2">Recombinase family protein</fullName>
    </submittedName>
</protein>
<dbReference type="EMBL" id="JACOMF010000056">
    <property type="protein sequence ID" value="MBC4018447.1"/>
    <property type="molecule type" value="Genomic_DNA"/>
</dbReference>
<accession>A0A9X0UF72</accession>
<evidence type="ECO:0000313" key="2">
    <source>
        <dbReference type="EMBL" id="MBC4018447.1"/>
    </source>
</evidence>
<dbReference type="InterPro" id="IPR006119">
    <property type="entry name" value="Resolv_N"/>
</dbReference>
<evidence type="ECO:0000259" key="1">
    <source>
        <dbReference type="PROSITE" id="PS51736"/>
    </source>
</evidence>
<dbReference type="SMART" id="SM00857">
    <property type="entry name" value="Resolvase"/>
    <property type="match status" value="1"/>
</dbReference>
<dbReference type="SUPFAM" id="SSF53041">
    <property type="entry name" value="Resolvase-like"/>
    <property type="match status" value="1"/>
</dbReference>
<dbReference type="AlphaFoldDB" id="A0A9X0UF72"/>